<dbReference type="Proteomes" id="UP000000391">
    <property type="component" value="Plasmid pMETEV01"/>
</dbReference>
<dbReference type="SUPFAM" id="SSF53448">
    <property type="entry name" value="Nucleotide-diphospho-sugar transferases"/>
    <property type="match status" value="1"/>
</dbReference>
<evidence type="ECO:0000256" key="1">
    <source>
        <dbReference type="PROSITE-ProRule" id="PRU00339"/>
    </source>
</evidence>
<dbReference type="InterPro" id="IPR001173">
    <property type="entry name" value="Glyco_trans_2-like"/>
</dbReference>
<dbReference type="PANTHER" id="PTHR22916">
    <property type="entry name" value="GLYCOSYLTRANSFERASE"/>
    <property type="match status" value="1"/>
</dbReference>
<dbReference type="PROSITE" id="PS50005">
    <property type="entry name" value="TPR"/>
    <property type="match status" value="1"/>
</dbReference>
<dbReference type="HOGENOM" id="CLU_025996_0_5_2"/>
<dbReference type="EMBL" id="CP002070">
    <property type="protein sequence ID" value="ADI75105.1"/>
    <property type="molecule type" value="Genomic_DNA"/>
</dbReference>
<dbReference type="AlphaFoldDB" id="D7EBY3"/>
<dbReference type="CAZy" id="GT2">
    <property type="family name" value="Glycosyltransferase Family 2"/>
</dbReference>
<feature type="domain" description="Glycosyltransferase 2-like" evidence="2">
    <location>
        <begin position="5"/>
        <end position="168"/>
    </location>
</feature>
<sequence>MVKVSVIIPTYNRSQTVSKTIKSVLNQTYQDFEIIIVDDNSSDNTEFIIKSFSHFDSRVKYIKHNKNKGAPEARNTGIKNSKGDYIALLDDDDEWFPQKLEKQVKLFAKESDDIGLIHCGYEKIDENGNILIPKKKLKETGNMFYELLESNIIGSPTNLIRSECFKKIGYCDVQLKSCQDWDLWIRISKHYKINYIPEILARYNVSDVSISKNIDSVLSGHKQILDKYFLYICKNNKIHSKHMKDIGLLYLHKGDYSKSLKYLTLSIHYNPLNWKSVINYLTIRFFKKSAGNYLRLVKNLI</sequence>
<dbReference type="KEGG" id="mev:Metev_2289"/>
<keyword evidence="1" id="KW-0802">TPR repeat</keyword>
<name>D7EBY3_METEZ</name>
<dbReference type="GO" id="GO:0016758">
    <property type="term" value="F:hexosyltransferase activity"/>
    <property type="evidence" value="ECO:0007669"/>
    <property type="project" value="UniProtKB-ARBA"/>
</dbReference>
<dbReference type="Gene3D" id="3.90.550.10">
    <property type="entry name" value="Spore Coat Polysaccharide Biosynthesis Protein SpsA, Chain A"/>
    <property type="match status" value="1"/>
</dbReference>
<accession>D7EBY3</accession>
<evidence type="ECO:0000313" key="3">
    <source>
        <dbReference type="EMBL" id="ADI75105.1"/>
    </source>
</evidence>
<dbReference type="InterPro" id="IPR019734">
    <property type="entry name" value="TPR_rpt"/>
</dbReference>
<evidence type="ECO:0000313" key="4">
    <source>
        <dbReference type="Proteomes" id="UP000000391"/>
    </source>
</evidence>
<feature type="repeat" description="TPR" evidence="1">
    <location>
        <begin position="240"/>
        <end position="273"/>
    </location>
</feature>
<dbReference type="OrthoDB" id="46222at2157"/>
<reference evidence="3 4" key="1">
    <citation type="submission" date="2010-06" db="EMBL/GenBank/DDBJ databases">
        <title>Complete sequence plasmid of Methanohalobium evestigatum Z-7303.</title>
        <authorList>
            <consortium name="US DOE Joint Genome Institute"/>
            <person name="Lucas S."/>
            <person name="Copeland A."/>
            <person name="Lapidus A."/>
            <person name="Cheng J.-F."/>
            <person name="Bruce D."/>
            <person name="Goodwin L."/>
            <person name="Pitluck S."/>
            <person name="Saunders E."/>
            <person name="Detter J.C."/>
            <person name="Han C."/>
            <person name="Tapia R."/>
            <person name="Land M."/>
            <person name="Hauser L."/>
            <person name="Kyrpides N."/>
            <person name="Mikhailova N."/>
            <person name="Sieprawska-Lupa M."/>
            <person name="Whitman W.B."/>
            <person name="Anderson I."/>
            <person name="Woyke T."/>
        </authorList>
    </citation>
    <scope>NUCLEOTIDE SEQUENCE [LARGE SCALE GENOMIC DNA]</scope>
    <source>
        <strain evidence="4">ATCC BAA-1072 / DSM 3721 / NBRC 107634 / OCM 161 / Z-7303</strain>
        <plasmid evidence="4">Plasmid pMETEV01</plasmid>
    </source>
</reference>
<dbReference type="InterPro" id="IPR029044">
    <property type="entry name" value="Nucleotide-diphossugar_trans"/>
</dbReference>
<organism evidence="3 4">
    <name type="scientific">Methanohalobium evestigatum (strain ATCC BAA-1072 / DSM 3721 / NBRC 107634 / OCM 161 / Z-7303)</name>
    <dbReference type="NCBI Taxonomy" id="644295"/>
    <lineage>
        <taxon>Archaea</taxon>
        <taxon>Methanobacteriati</taxon>
        <taxon>Methanobacteriota</taxon>
        <taxon>Stenosarchaea group</taxon>
        <taxon>Methanomicrobia</taxon>
        <taxon>Methanosarcinales</taxon>
        <taxon>Methanosarcinaceae</taxon>
        <taxon>Methanohalobium</taxon>
    </lineage>
</organism>
<proteinExistence type="predicted"/>
<dbReference type="PANTHER" id="PTHR22916:SF3">
    <property type="entry name" value="UDP-GLCNAC:BETAGAL BETA-1,3-N-ACETYLGLUCOSAMINYLTRANSFERASE-LIKE PROTEIN 1"/>
    <property type="match status" value="1"/>
</dbReference>
<dbReference type="Pfam" id="PF00535">
    <property type="entry name" value="Glycos_transf_2"/>
    <property type="match status" value="1"/>
</dbReference>
<dbReference type="GeneID" id="9347950"/>
<dbReference type="RefSeq" id="WP_013195670.1">
    <property type="nucleotide sequence ID" value="NC_014254.1"/>
</dbReference>
<evidence type="ECO:0000259" key="2">
    <source>
        <dbReference type="Pfam" id="PF00535"/>
    </source>
</evidence>
<keyword evidence="4" id="KW-1185">Reference proteome</keyword>
<gene>
    <name evidence="3" type="ordered locus">Metev_2289</name>
</gene>
<keyword evidence="3" id="KW-0614">Plasmid</keyword>
<keyword evidence="3" id="KW-0808">Transferase</keyword>
<protein>
    <submittedName>
        <fullName evidence="3">Glycosyl transferase family 2</fullName>
    </submittedName>
</protein>
<geneLocation type="plasmid" evidence="3 4">
    <name>pMETEV01</name>
</geneLocation>